<proteinExistence type="predicted"/>
<name>A0ACA9MBM9_9GLOM</name>
<organism evidence="1 2">
    <name type="scientific">Acaulospora colombiana</name>
    <dbReference type="NCBI Taxonomy" id="27376"/>
    <lineage>
        <taxon>Eukaryota</taxon>
        <taxon>Fungi</taxon>
        <taxon>Fungi incertae sedis</taxon>
        <taxon>Mucoromycota</taxon>
        <taxon>Glomeromycotina</taxon>
        <taxon>Glomeromycetes</taxon>
        <taxon>Diversisporales</taxon>
        <taxon>Acaulosporaceae</taxon>
        <taxon>Acaulospora</taxon>
    </lineage>
</organism>
<dbReference type="EMBL" id="CAJVPT010011857">
    <property type="protein sequence ID" value="CAG8582514.1"/>
    <property type="molecule type" value="Genomic_DNA"/>
</dbReference>
<evidence type="ECO:0000313" key="2">
    <source>
        <dbReference type="Proteomes" id="UP000789525"/>
    </source>
</evidence>
<dbReference type="Proteomes" id="UP000789525">
    <property type="component" value="Unassembled WGS sequence"/>
</dbReference>
<keyword evidence="2" id="KW-1185">Reference proteome</keyword>
<reference evidence="1" key="1">
    <citation type="submission" date="2021-06" db="EMBL/GenBank/DDBJ databases">
        <authorList>
            <person name="Kallberg Y."/>
            <person name="Tangrot J."/>
            <person name="Rosling A."/>
        </authorList>
    </citation>
    <scope>NUCLEOTIDE SEQUENCE</scope>
    <source>
        <strain evidence="1">CL356</strain>
    </source>
</reference>
<evidence type="ECO:0000313" key="1">
    <source>
        <dbReference type="EMBL" id="CAG8582514.1"/>
    </source>
</evidence>
<comment type="caution">
    <text evidence="1">The sequence shown here is derived from an EMBL/GenBank/DDBJ whole genome shotgun (WGS) entry which is preliminary data.</text>
</comment>
<protein>
    <submittedName>
        <fullName evidence="1">10424_t:CDS:1</fullName>
    </submittedName>
</protein>
<gene>
    <name evidence="1" type="ORF">ACOLOM_LOCUS6017</name>
</gene>
<accession>A0ACA9MBM9</accession>
<sequence>SRSFTVMNGNSNDSDPFVNYFMINMDYERMRNPKIQDLLTAAGHSENEVMTTDGRTILDLSNKIWDEAKKEDREGWENLSDRFTSEAADNDNSGSENST</sequence>
<feature type="non-terminal residue" evidence="1">
    <location>
        <position position="1"/>
    </location>
</feature>